<dbReference type="InterPro" id="IPR036621">
    <property type="entry name" value="Anticodon-bd_dom_sf"/>
</dbReference>
<evidence type="ECO:0000256" key="3">
    <source>
        <dbReference type="ARBA" id="ARBA00022598"/>
    </source>
</evidence>
<evidence type="ECO:0000256" key="2">
    <source>
        <dbReference type="ARBA" id="ARBA00012831"/>
    </source>
</evidence>
<dbReference type="Pfam" id="PF00587">
    <property type="entry name" value="tRNA-synt_2b"/>
    <property type="match status" value="1"/>
</dbReference>
<keyword evidence="7" id="KW-0030">Aminoacyl-tRNA synthetase</keyword>
<evidence type="ECO:0000256" key="7">
    <source>
        <dbReference type="ARBA" id="ARBA00023146"/>
    </source>
</evidence>
<name>A0A8H4PSN3_9HYPO</name>
<dbReference type="InterPro" id="IPR002316">
    <property type="entry name" value="Pro-tRNA-ligase_IIa"/>
</dbReference>
<proteinExistence type="inferred from homology"/>
<comment type="similarity">
    <text evidence="1">Belongs to the class-II aminoacyl-tRNA synthetase family.</text>
</comment>
<dbReference type="GO" id="GO:0006433">
    <property type="term" value="P:prolyl-tRNA aminoacylation"/>
    <property type="evidence" value="ECO:0007669"/>
    <property type="project" value="InterPro"/>
</dbReference>
<dbReference type="GO" id="GO:0005739">
    <property type="term" value="C:mitochondrion"/>
    <property type="evidence" value="ECO:0007669"/>
    <property type="project" value="TreeGrafter"/>
</dbReference>
<dbReference type="InterPro" id="IPR004154">
    <property type="entry name" value="Anticodon-bd"/>
</dbReference>
<dbReference type="AlphaFoldDB" id="A0A8H4PSN3"/>
<evidence type="ECO:0000256" key="4">
    <source>
        <dbReference type="ARBA" id="ARBA00022741"/>
    </source>
</evidence>
<evidence type="ECO:0000256" key="6">
    <source>
        <dbReference type="ARBA" id="ARBA00022917"/>
    </source>
</evidence>
<evidence type="ECO:0000259" key="10">
    <source>
        <dbReference type="PROSITE" id="PS50862"/>
    </source>
</evidence>
<dbReference type="PANTHER" id="PTHR42753:SF2">
    <property type="entry name" value="PROLINE--TRNA LIGASE"/>
    <property type="match status" value="1"/>
</dbReference>
<evidence type="ECO:0000256" key="1">
    <source>
        <dbReference type="ARBA" id="ARBA00008226"/>
    </source>
</evidence>
<keyword evidence="6" id="KW-0648">Protein biosynthesis</keyword>
<keyword evidence="12" id="KW-1185">Reference proteome</keyword>
<dbReference type="Pfam" id="PF03129">
    <property type="entry name" value="HGTP_anticodon"/>
    <property type="match status" value="1"/>
</dbReference>
<keyword evidence="5" id="KW-0067">ATP-binding</keyword>
<dbReference type="PANTHER" id="PTHR42753">
    <property type="entry name" value="MITOCHONDRIAL RIBOSOME PROTEIN L39/PROLYL-TRNA LIGASE FAMILY MEMBER"/>
    <property type="match status" value="1"/>
</dbReference>
<accession>A0A8H4PSN3</accession>
<comment type="caution">
    <text evidence="11">The sequence shown here is derived from an EMBL/GenBank/DDBJ whole genome shotgun (WGS) entry which is preliminary data.</text>
</comment>
<dbReference type="InterPro" id="IPR006195">
    <property type="entry name" value="aa-tRNA-synth_II"/>
</dbReference>
<dbReference type="InterPro" id="IPR045864">
    <property type="entry name" value="aa-tRNA-synth_II/BPL/LPL"/>
</dbReference>
<evidence type="ECO:0000256" key="8">
    <source>
        <dbReference type="ARBA" id="ARBA00029731"/>
    </source>
</evidence>
<dbReference type="SUPFAM" id="SSF55681">
    <property type="entry name" value="Class II aaRS and biotin synthetases"/>
    <property type="match status" value="1"/>
</dbReference>
<dbReference type="GO" id="GO:0004827">
    <property type="term" value="F:proline-tRNA ligase activity"/>
    <property type="evidence" value="ECO:0007669"/>
    <property type="project" value="UniProtKB-EC"/>
</dbReference>
<dbReference type="OrthoDB" id="10267474at2759"/>
<dbReference type="Proteomes" id="UP000557566">
    <property type="component" value="Unassembled WGS sequence"/>
</dbReference>
<dbReference type="InterPro" id="IPR002314">
    <property type="entry name" value="aa-tRNA-synt_IIb"/>
</dbReference>
<dbReference type="GO" id="GO:0005524">
    <property type="term" value="F:ATP binding"/>
    <property type="evidence" value="ECO:0007669"/>
    <property type="project" value="UniProtKB-KW"/>
</dbReference>
<gene>
    <name evidence="11" type="ORF">G6O67_003886</name>
</gene>
<dbReference type="Gene3D" id="3.30.930.10">
    <property type="entry name" value="Bira Bifunctional Protein, Domain 2"/>
    <property type="match status" value="2"/>
</dbReference>
<dbReference type="EC" id="6.1.1.15" evidence="2"/>
<reference evidence="11 12" key="1">
    <citation type="journal article" date="2020" name="Genome Biol. Evol.">
        <title>A new high-quality draft genome assembly of the Chinese cordyceps Ophiocordyceps sinensis.</title>
        <authorList>
            <person name="Shu R."/>
            <person name="Zhang J."/>
            <person name="Meng Q."/>
            <person name="Zhang H."/>
            <person name="Zhou G."/>
            <person name="Li M."/>
            <person name="Wu P."/>
            <person name="Zhao Y."/>
            <person name="Chen C."/>
            <person name="Qin Q."/>
        </authorList>
    </citation>
    <scope>NUCLEOTIDE SEQUENCE [LARGE SCALE GENOMIC DNA]</scope>
    <source>
        <strain evidence="11 12">IOZ07</strain>
    </source>
</reference>
<dbReference type="InterPro" id="IPR050062">
    <property type="entry name" value="Pro-tRNA_synthetase"/>
</dbReference>
<evidence type="ECO:0000313" key="12">
    <source>
        <dbReference type="Proteomes" id="UP000557566"/>
    </source>
</evidence>
<dbReference type="PROSITE" id="PS50862">
    <property type="entry name" value="AA_TRNA_LIGASE_II"/>
    <property type="match status" value="1"/>
</dbReference>
<evidence type="ECO:0000256" key="5">
    <source>
        <dbReference type="ARBA" id="ARBA00022840"/>
    </source>
</evidence>
<comment type="catalytic activity">
    <reaction evidence="9">
        <text>tRNA(Pro) + L-proline + ATP = L-prolyl-tRNA(Pro) + AMP + diphosphate</text>
        <dbReference type="Rhea" id="RHEA:14305"/>
        <dbReference type="Rhea" id="RHEA-COMP:9700"/>
        <dbReference type="Rhea" id="RHEA-COMP:9702"/>
        <dbReference type="ChEBI" id="CHEBI:30616"/>
        <dbReference type="ChEBI" id="CHEBI:33019"/>
        <dbReference type="ChEBI" id="CHEBI:60039"/>
        <dbReference type="ChEBI" id="CHEBI:78442"/>
        <dbReference type="ChEBI" id="CHEBI:78532"/>
        <dbReference type="ChEBI" id="CHEBI:456215"/>
        <dbReference type="EC" id="6.1.1.15"/>
    </reaction>
</comment>
<protein>
    <recommendedName>
        <fullName evidence="2">proline--tRNA ligase</fullName>
        <ecNumber evidence="2">6.1.1.15</ecNumber>
    </recommendedName>
    <alternativeName>
        <fullName evidence="8">Prolyl-tRNA synthetase</fullName>
    </alternativeName>
</protein>
<keyword evidence="4" id="KW-0547">Nucleotide-binding</keyword>
<evidence type="ECO:0000313" key="11">
    <source>
        <dbReference type="EMBL" id="KAF4509744.1"/>
    </source>
</evidence>
<feature type="domain" description="Aminoacyl-transfer RNA synthetases class-II family profile" evidence="10">
    <location>
        <begin position="78"/>
        <end position="485"/>
    </location>
</feature>
<evidence type="ECO:0000256" key="9">
    <source>
        <dbReference type="ARBA" id="ARBA00047671"/>
    </source>
</evidence>
<keyword evidence="3" id="KW-0436">Ligase</keyword>
<dbReference type="InterPro" id="IPR044140">
    <property type="entry name" value="ProRS_anticodon_short"/>
</dbReference>
<dbReference type="SUPFAM" id="SSF52954">
    <property type="entry name" value="Class II aaRS ABD-related"/>
    <property type="match status" value="1"/>
</dbReference>
<dbReference type="Gene3D" id="3.40.50.800">
    <property type="entry name" value="Anticodon-binding domain"/>
    <property type="match status" value="1"/>
</dbReference>
<dbReference type="EMBL" id="JAAVMX010000004">
    <property type="protein sequence ID" value="KAF4509744.1"/>
    <property type="molecule type" value="Genomic_DNA"/>
</dbReference>
<dbReference type="PRINTS" id="PR01046">
    <property type="entry name" value="TRNASYNTHPRO"/>
</dbReference>
<dbReference type="CDD" id="cd00861">
    <property type="entry name" value="ProRS_anticodon_short"/>
    <property type="match status" value="1"/>
</dbReference>
<organism evidence="11 12">
    <name type="scientific">Ophiocordyceps sinensis</name>
    <dbReference type="NCBI Taxonomy" id="72228"/>
    <lineage>
        <taxon>Eukaryota</taxon>
        <taxon>Fungi</taxon>
        <taxon>Dikarya</taxon>
        <taxon>Ascomycota</taxon>
        <taxon>Pezizomycotina</taxon>
        <taxon>Sordariomycetes</taxon>
        <taxon>Hypocreomycetidae</taxon>
        <taxon>Hypocreales</taxon>
        <taxon>Ophiocordycipitaceae</taxon>
        <taxon>Ophiocordyceps</taxon>
    </lineage>
</organism>
<sequence>MSCLRRWALARSSLDHQTRALSRQSLGASSQPRSVLSGIWLPTGGLTAAEVESGHGKLIRAGFVRQAQSGIFQTLPLGLRVQQKIEALLDKHMQSIGASRLALSTMTSEALWRKSGRLEQASSELFRLTDRRKIPLMLSPTHEEEITTLVAGTRLSNKDLPLRLYQTTRKYRDEMRPRHGLLRSREFVMKDLYTFDASVESATDTYQEVSGAYQAFFADLKLPILVAEASSGDMGGDHSHEYHLANPIGEDTVVTCGSCGYTASDQVAAARPAGHQQANRDITLADFCVWRGITKDRKTLVNAWYPQRGHSSEDADVNVNAVNQAVPELDTSIGDPLRFLSEARGGQADVPPATLGVVNVVDSRLAPAFAELQTQLPVVPAELGHVSTCQSVVTLASSGLALSLLRLADGDGCPRCERGSLRIRRALELGHTFYLGTRYSEPLGLTINDARGPAAVQMGCYGLGVSRIFGAVAEHLADDTGLNWPRAIAPFEVVVIPSSDVTAEARDFYDVLAGPGTWGARLDVALDDRKVSFGWKMKDADMIGFPFIVVLGRAWRESGVCEVQCRRLGSKESMAADEVGSHVARLLSQL</sequence>